<accession>A0A6G3X3Z3</accession>
<dbReference type="AlphaFoldDB" id="A0A6G3X3Z3"/>
<protein>
    <submittedName>
        <fullName evidence="1">TetR family transcriptional regulator</fullName>
    </submittedName>
</protein>
<dbReference type="EMBL" id="JAAGMN010004184">
    <property type="protein sequence ID" value="NEE12528.1"/>
    <property type="molecule type" value="Genomic_DNA"/>
</dbReference>
<evidence type="ECO:0000313" key="1">
    <source>
        <dbReference type="EMBL" id="NEE12528.1"/>
    </source>
</evidence>
<gene>
    <name evidence="1" type="ORF">G3M58_39490</name>
</gene>
<feature type="non-terminal residue" evidence="1">
    <location>
        <position position="1"/>
    </location>
</feature>
<reference evidence="1" key="1">
    <citation type="submission" date="2020-01" db="EMBL/GenBank/DDBJ databases">
        <title>Insect and environment-associated Actinomycetes.</title>
        <authorList>
            <person name="Currrie C."/>
            <person name="Chevrette M."/>
            <person name="Carlson C."/>
            <person name="Stubbendieck R."/>
            <person name="Wendt-Pienkowski E."/>
        </authorList>
    </citation>
    <scope>NUCLEOTIDE SEQUENCE</scope>
    <source>
        <strain evidence="1">SID7499</strain>
    </source>
</reference>
<organism evidence="1">
    <name type="scientific">Streptomyces sp. SID7499</name>
    <dbReference type="NCBI Taxonomy" id="2706086"/>
    <lineage>
        <taxon>Bacteria</taxon>
        <taxon>Bacillati</taxon>
        <taxon>Actinomycetota</taxon>
        <taxon>Actinomycetes</taxon>
        <taxon>Kitasatosporales</taxon>
        <taxon>Streptomycetaceae</taxon>
        <taxon>Streptomyces</taxon>
    </lineage>
</organism>
<sequence>RPAAPAPVTPFPVSGDGDGEGEVIVMVARKGTPMWRVVQQIEAAVGEN</sequence>
<proteinExistence type="predicted"/>
<comment type="caution">
    <text evidence="1">The sequence shown here is derived from an EMBL/GenBank/DDBJ whole genome shotgun (WGS) entry which is preliminary data.</text>
</comment>
<name>A0A6G3X3Z3_9ACTN</name>